<keyword evidence="2" id="KW-1185">Reference proteome</keyword>
<accession>A0AAN7S7D8</accession>
<comment type="caution">
    <text evidence="1">The sequence shown here is derived from an EMBL/GenBank/DDBJ whole genome shotgun (WGS) entry which is preliminary data.</text>
</comment>
<dbReference type="SMART" id="SM00028">
    <property type="entry name" value="TPR"/>
    <property type="match status" value="2"/>
</dbReference>
<dbReference type="Proteomes" id="UP001353858">
    <property type="component" value="Unassembled WGS sequence"/>
</dbReference>
<dbReference type="PANTHER" id="PTHR31859">
    <property type="entry name" value="TETRATRICOPEPTIDE REPEAT PROTEIN 39 FAMILY MEMBER"/>
    <property type="match status" value="1"/>
</dbReference>
<gene>
    <name evidence="1" type="ORF">RN001_014221</name>
</gene>
<dbReference type="SUPFAM" id="SSF48452">
    <property type="entry name" value="TPR-like"/>
    <property type="match status" value="1"/>
</dbReference>
<sequence>MAASFSTNSSDEDVPKWKLARQGIQLLINNKTNAAEALFKTKPECIQLYAGYSFTVFMDAIMTLEDDKLNLALIALKETERRCYADNGWLKTVKSKVFGIESCLSVAENLENQIIIADTQVCMAILIFLQQDVSGIFKGGWILRKSWKLYQHTYNAIKNLYKEVVGELPESASQNVILPRMDDEDECSADLDDPLPCDFTSYAQSPSNGYINSRPYSSQMSYSFTTDALSNYSNSPKNKPSFNNNCGSSKKCNSANCLKNAQCNSAQNKNSFLKLSLMKKSTSVNSALSKCLERKGISFNSFPYLYSPLNFFLTEKQKPQVVDKETITRLMGAVSFGYGLFHLGVSLLPPSMLKVMNFFGFGGNRDLGIANLMYAREGPDMRAPLATLALLWYHTIVRPFYAIDGCNVQAGVEDALQLIRESEVEYEKSALFLFFKGRVHRLNSDISEALKAFQASVDNSTHREVKILSLHEVGWCHLLTLDYESAENSFEILKLSSRWSRSFYGYLSIICAGACNSSKTFEKLKETKSFFSSMPKNSQLDVFLMRRFNYCPSTYKDVQTKDSHYWSLFVFELLYLWNTLPNCSLINIERIITTCERSTAEPMTGVAFLIKGNCYSIMSKYKDAVHCFRKCLELRKHLSHTAEDVHISAFAAFELGQLLIKNDETKAEGKALLLQSNSYKGYDFEQRLNLRVHCLVKLE</sequence>
<dbReference type="InterPro" id="IPR011990">
    <property type="entry name" value="TPR-like_helical_dom_sf"/>
</dbReference>
<dbReference type="InterPro" id="IPR019734">
    <property type="entry name" value="TPR_rpt"/>
</dbReference>
<evidence type="ECO:0008006" key="3">
    <source>
        <dbReference type="Google" id="ProtNLM"/>
    </source>
</evidence>
<proteinExistence type="predicted"/>
<name>A0AAN7S7D8_9COLE</name>
<dbReference type="Gene3D" id="1.25.40.10">
    <property type="entry name" value="Tetratricopeptide repeat domain"/>
    <property type="match status" value="1"/>
</dbReference>
<dbReference type="AlphaFoldDB" id="A0AAN7S7D8"/>
<evidence type="ECO:0000313" key="2">
    <source>
        <dbReference type="Proteomes" id="UP001353858"/>
    </source>
</evidence>
<evidence type="ECO:0000313" key="1">
    <source>
        <dbReference type="EMBL" id="KAK4874861.1"/>
    </source>
</evidence>
<dbReference type="GO" id="GO:0060271">
    <property type="term" value="P:cilium assembly"/>
    <property type="evidence" value="ECO:0007669"/>
    <property type="project" value="TreeGrafter"/>
</dbReference>
<dbReference type="Pfam" id="PF10300">
    <property type="entry name" value="Iml2-TPR_39"/>
    <property type="match status" value="1"/>
</dbReference>
<dbReference type="EMBL" id="JARPUR010000006">
    <property type="protein sequence ID" value="KAK4874861.1"/>
    <property type="molecule type" value="Genomic_DNA"/>
</dbReference>
<protein>
    <recommendedName>
        <fullName evidence="3">Tetratricopeptide repeat protein 39C</fullName>
    </recommendedName>
</protein>
<dbReference type="InterPro" id="IPR019412">
    <property type="entry name" value="IML2/TPR_39"/>
</dbReference>
<organism evidence="1 2">
    <name type="scientific">Aquatica leii</name>
    <dbReference type="NCBI Taxonomy" id="1421715"/>
    <lineage>
        <taxon>Eukaryota</taxon>
        <taxon>Metazoa</taxon>
        <taxon>Ecdysozoa</taxon>
        <taxon>Arthropoda</taxon>
        <taxon>Hexapoda</taxon>
        <taxon>Insecta</taxon>
        <taxon>Pterygota</taxon>
        <taxon>Neoptera</taxon>
        <taxon>Endopterygota</taxon>
        <taxon>Coleoptera</taxon>
        <taxon>Polyphaga</taxon>
        <taxon>Elateriformia</taxon>
        <taxon>Elateroidea</taxon>
        <taxon>Lampyridae</taxon>
        <taxon>Luciolinae</taxon>
        <taxon>Aquatica</taxon>
    </lineage>
</organism>
<dbReference type="PANTHER" id="PTHR31859:SF1">
    <property type="entry name" value="TETRATRICOPEPTIDE REPEAT PROTEIN 39C"/>
    <property type="match status" value="1"/>
</dbReference>
<reference evidence="2" key="1">
    <citation type="submission" date="2023-01" db="EMBL/GenBank/DDBJ databases">
        <title>Key to firefly adult light organ development and bioluminescence: homeobox transcription factors regulate luciferase expression and transportation to peroxisome.</title>
        <authorList>
            <person name="Fu X."/>
        </authorList>
    </citation>
    <scope>NUCLEOTIDE SEQUENCE [LARGE SCALE GENOMIC DNA]</scope>
</reference>